<dbReference type="PANTHER" id="PTHR24166:SF48">
    <property type="entry name" value="PROTEIN VAPYRIN"/>
    <property type="match status" value="1"/>
</dbReference>
<evidence type="ECO:0000313" key="5">
    <source>
        <dbReference type="Proteomes" id="UP000215902"/>
    </source>
</evidence>
<dbReference type="Pfam" id="PF00023">
    <property type="entry name" value="Ank"/>
    <property type="match status" value="5"/>
</dbReference>
<dbReference type="Pfam" id="PF12796">
    <property type="entry name" value="Ank_2"/>
    <property type="match status" value="3"/>
</dbReference>
<dbReference type="InterPro" id="IPR050889">
    <property type="entry name" value="Dendritic_Spine_Reg/Scaffold"/>
</dbReference>
<feature type="repeat" description="ANK" evidence="3">
    <location>
        <begin position="609"/>
        <end position="641"/>
    </location>
</feature>
<evidence type="ECO:0000256" key="2">
    <source>
        <dbReference type="ARBA" id="ARBA00023043"/>
    </source>
</evidence>
<evidence type="ECO:0000256" key="1">
    <source>
        <dbReference type="ARBA" id="ARBA00022737"/>
    </source>
</evidence>
<keyword evidence="5" id="KW-1185">Reference proteome</keyword>
<keyword evidence="1" id="KW-0677">Repeat</keyword>
<sequence length="846" mass="87745">MAEAAELIAVSRLGDVADVRRLLDSQSVAVDAADSLGRSALWHAAAEGRDSLAWLLISRMAQVDTADLFGESPLGAAARFGHQSTVELLLLKSAANPENILTVATASIGCLLIQGGADPRPWWRIACTAEHPDDSERLLAALLDIGADANYGEENHADATPMAAAAALGRDSVIRQLLQVVDTAAAADAAVESPLAAACRGGHVGTARLLLLQAGADPDQGGCEYGALMSPLAIASMSGRLDLVRLLLDAQANPNLCGSSALLPLSLSARFQRYAAMDELIRAQADVNNIATEYYSHSPLDPNVLSRLYQAQAPLNVDSALALADEEAFTDMNVDTLDDAADDGDTTALCRAARRGCLSTVGQLLRAGADPNAVSGRSGETALLLSVASSQPEQIRLLLHCGADPDARRHDGASAAHLAVAANRANCLAELIRAQAGLDSRTAAGGYSPMHLAARAGRVAMVTRLAVAGADVDAMADCGSTPMSLAAEAGHVGTVSALLAAQASPEVALPMHLAARRGRPEVLALLVAMQADVDRQTRGGATPVYLAAQGGQTASVELLVSVGLADPGLTAPGGFSPMFVAAQRGYSRVVRCLAASVIGAPIDCRTAASGATPLHTAALRRQLGAVRQLLHAGADANLRRGDTGETVLHLAARVGDVRIARLLVGGTGGADPTARDFRGDAAWQAAQRRGHVTLASELREVTGEIDALAATDPERPLLSDSDLSVSLHRNLLAAGFHQLTACLHAATVDATEAICRARLTRLCHRGDDENNFEELRMRFSGTFADCWGAQLACANGEFEADDVEVKLVLPVPGRVLHVRGVCRCGSGRALLPGATESSWSCAKTAA</sequence>
<dbReference type="AlphaFoldDB" id="A0A267EMA3"/>
<dbReference type="Gene3D" id="1.25.40.20">
    <property type="entry name" value="Ankyrin repeat-containing domain"/>
    <property type="match status" value="6"/>
</dbReference>
<feature type="repeat" description="ANK" evidence="3">
    <location>
        <begin position="506"/>
        <end position="538"/>
    </location>
</feature>
<dbReference type="SUPFAM" id="SSF48403">
    <property type="entry name" value="Ankyrin repeat"/>
    <property type="match status" value="2"/>
</dbReference>
<dbReference type="SMART" id="SM00248">
    <property type="entry name" value="ANK"/>
    <property type="match status" value="16"/>
</dbReference>
<dbReference type="OrthoDB" id="60433at2759"/>
<feature type="repeat" description="ANK" evidence="3">
    <location>
        <begin position="445"/>
        <end position="477"/>
    </location>
</feature>
<reference evidence="4 5" key="1">
    <citation type="submission" date="2017-06" db="EMBL/GenBank/DDBJ databases">
        <title>A platform for efficient transgenesis in Macrostomum lignano, a flatworm model organism for stem cell research.</title>
        <authorList>
            <person name="Berezikov E."/>
        </authorList>
    </citation>
    <scope>NUCLEOTIDE SEQUENCE [LARGE SCALE GENOMIC DNA]</scope>
    <source>
        <strain evidence="4">DV1</strain>
        <tissue evidence="4">Whole organism</tissue>
    </source>
</reference>
<dbReference type="InterPro" id="IPR002110">
    <property type="entry name" value="Ankyrin_rpt"/>
</dbReference>
<evidence type="ECO:0000313" key="4">
    <source>
        <dbReference type="EMBL" id="PAA62685.1"/>
    </source>
</evidence>
<keyword evidence="2 3" id="KW-0040">ANK repeat</keyword>
<evidence type="ECO:0000256" key="3">
    <source>
        <dbReference type="PROSITE-ProRule" id="PRU00023"/>
    </source>
</evidence>
<dbReference type="EMBL" id="NIVC01001910">
    <property type="protein sequence ID" value="PAA62685.1"/>
    <property type="molecule type" value="Genomic_DNA"/>
</dbReference>
<dbReference type="InterPro" id="IPR036770">
    <property type="entry name" value="Ankyrin_rpt-contain_sf"/>
</dbReference>
<dbReference type="Proteomes" id="UP000215902">
    <property type="component" value="Unassembled WGS sequence"/>
</dbReference>
<dbReference type="PROSITE" id="PS50088">
    <property type="entry name" value="ANK_REPEAT"/>
    <property type="match status" value="6"/>
</dbReference>
<gene>
    <name evidence="4" type="ORF">BOX15_Mlig030837g2</name>
</gene>
<organism evidence="4 5">
    <name type="scientific">Macrostomum lignano</name>
    <dbReference type="NCBI Taxonomy" id="282301"/>
    <lineage>
        <taxon>Eukaryota</taxon>
        <taxon>Metazoa</taxon>
        <taxon>Spiralia</taxon>
        <taxon>Lophotrochozoa</taxon>
        <taxon>Platyhelminthes</taxon>
        <taxon>Rhabditophora</taxon>
        <taxon>Macrostomorpha</taxon>
        <taxon>Macrostomida</taxon>
        <taxon>Macrostomidae</taxon>
        <taxon>Macrostomum</taxon>
    </lineage>
</organism>
<name>A0A267EMA3_9PLAT</name>
<dbReference type="STRING" id="282301.A0A267EMA3"/>
<comment type="caution">
    <text evidence="4">The sequence shown here is derived from an EMBL/GenBank/DDBJ whole genome shotgun (WGS) entry which is preliminary data.</text>
</comment>
<dbReference type="PROSITE" id="PS50297">
    <property type="entry name" value="ANK_REP_REGION"/>
    <property type="match status" value="5"/>
</dbReference>
<dbReference type="PANTHER" id="PTHR24166">
    <property type="entry name" value="ROLLING PEBBLES, ISOFORM B"/>
    <property type="match status" value="1"/>
</dbReference>
<feature type="repeat" description="ANK" evidence="3">
    <location>
        <begin position="643"/>
        <end position="664"/>
    </location>
</feature>
<accession>A0A267EMA3</accession>
<feature type="repeat" description="ANK" evidence="3">
    <location>
        <begin position="378"/>
        <end position="410"/>
    </location>
</feature>
<protein>
    <submittedName>
        <fullName evidence="4">Uncharacterized protein</fullName>
    </submittedName>
</protein>
<feature type="repeat" description="ANK" evidence="3">
    <location>
        <begin position="227"/>
        <end position="259"/>
    </location>
</feature>
<proteinExistence type="predicted"/>